<dbReference type="Proteomes" id="UP000664277">
    <property type="component" value="Unassembled WGS sequence"/>
</dbReference>
<dbReference type="EMBL" id="JAFLCK010000056">
    <property type="protein sequence ID" value="MBN8662827.1"/>
    <property type="molecule type" value="Genomic_DNA"/>
</dbReference>
<protein>
    <submittedName>
        <fullName evidence="1">Uncharacterized protein</fullName>
    </submittedName>
</protein>
<reference evidence="1" key="1">
    <citation type="submission" date="2021-02" db="EMBL/GenBank/DDBJ databases">
        <title>Genome-Resolved Metagenomics of a Microbial Community Performing Photosynthetic Biological Nutrient Removal.</title>
        <authorList>
            <person name="Mcdaniel E.A."/>
        </authorList>
    </citation>
    <scope>NUCLEOTIDE SEQUENCE</scope>
    <source>
        <strain evidence="1">UWPOB_OBS1</strain>
    </source>
</reference>
<organism evidence="1 2">
    <name type="scientific">Candidatus Obscuribacter phosphatis</name>
    <dbReference type="NCBI Taxonomy" id="1906157"/>
    <lineage>
        <taxon>Bacteria</taxon>
        <taxon>Bacillati</taxon>
        <taxon>Candidatus Melainabacteria</taxon>
        <taxon>Candidatus Obscuribacterales</taxon>
        <taxon>Candidatus Obscuribacteraceae</taxon>
        <taxon>Candidatus Obscuribacter</taxon>
    </lineage>
</organism>
<proteinExistence type="predicted"/>
<accession>A0A8J7PDE8</accession>
<name>A0A8J7PDE8_9BACT</name>
<dbReference type="AlphaFoldDB" id="A0A8J7PDE8"/>
<comment type="caution">
    <text evidence="1">The sequence shown here is derived from an EMBL/GenBank/DDBJ whole genome shotgun (WGS) entry which is preliminary data.</text>
</comment>
<evidence type="ECO:0000313" key="2">
    <source>
        <dbReference type="Proteomes" id="UP000664277"/>
    </source>
</evidence>
<sequence>MYTAKMRIIGLRERPWVRKSTQHALGRFCRDEESGIYFEESMNAEHRDSICQALAWVPAPLVEIARELGLTMTSCSGLTPAGNSATTYADFNSRSKDGISPHIVMGGPSLEPDFILPHLVHELSHLYFSSLPSRLRGLWIDLLARQERDEQGIETAEVTKYAQSFKSSFLACRLAESASDYCCGDASLKSYAAESFCETVACLVCPWYLDNLCSVDLAERRLVLAQMGLHLAPVRASLVA</sequence>
<gene>
    <name evidence="1" type="ORF">J0M35_20840</name>
</gene>
<evidence type="ECO:0000313" key="1">
    <source>
        <dbReference type="EMBL" id="MBN8662827.1"/>
    </source>
</evidence>